<dbReference type="InterPro" id="IPR024079">
    <property type="entry name" value="MetalloPept_cat_dom_sf"/>
</dbReference>
<feature type="signal peptide" evidence="2">
    <location>
        <begin position="1"/>
        <end position="23"/>
    </location>
</feature>
<feature type="region of interest" description="Disordered" evidence="1">
    <location>
        <begin position="365"/>
        <end position="384"/>
    </location>
</feature>
<dbReference type="GeneID" id="9672322"/>
<dbReference type="VEuPathDB" id="FungiDB:NECHADRAFT_82051"/>
<dbReference type="HOGENOM" id="CLU_465466_0_0_1"/>
<feature type="compositionally biased region" description="Acidic residues" evidence="1">
    <location>
        <begin position="368"/>
        <end position="379"/>
    </location>
</feature>
<evidence type="ECO:0000313" key="4">
    <source>
        <dbReference type="Proteomes" id="UP000005206"/>
    </source>
</evidence>
<name>C7ZAC5_FUSV7</name>
<dbReference type="Gene3D" id="3.40.390.10">
    <property type="entry name" value="Collagenase (Catalytic Domain)"/>
    <property type="match status" value="1"/>
</dbReference>
<evidence type="ECO:0000256" key="2">
    <source>
        <dbReference type="SAM" id="SignalP"/>
    </source>
</evidence>
<keyword evidence="2" id="KW-0732">Signal</keyword>
<keyword evidence="4" id="KW-1185">Reference proteome</keyword>
<feature type="region of interest" description="Disordered" evidence="1">
    <location>
        <begin position="460"/>
        <end position="487"/>
    </location>
</feature>
<feature type="chain" id="PRO_5002988665" description="Lysine-specific metallo-endopeptidase domain-containing protein" evidence="2">
    <location>
        <begin position="24"/>
        <end position="586"/>
    </location>
</feature>
<gene>
    <name evidence="3" type="ORF">NECHADRAFT_82051</name>
</gene>
<feature type="compositionally biased region" description="Low complexity" evidence="1">
    <location>
        <begin position="460"/>
        <end position="475"/>
    </location>
</feature>
<evidence type="ECO:0008006" key="5">
    <source>
        <dbReference type="Google" id="ProtNLM"/>
    </source>
</evidence>
<feature type="region of interest" description="Disordered" evidence="1">
    <location>
        <begin position="509"/>
        <end position="586"/>
    </location>
</feature>
<dbReference type="eggNOG" id="ENOG502T6QQ">
    <property type="taxonomic scope" value="Eukaryota"/>
</dbReference>
<sequence length="586" mass="64214">MLGSSLLLAATAAISFLPGLVNAAPAVTIERHENGTVTYGMDYTEDDGNVLGRRRVIFQFEGCSDPQVRDIYGAWNSMLDMAGVIKDKVNFNEDVAKDYLGHPSRNNEYQQIFKGQTPALSKRRSGCLPLPDFIKSVTTWQLGSSVDYLLRMHCDDPIRKDGARGSVPKDLCPKLTLPEHYDRCQSRCWFSWRENEGTENEALYWKPKALAYTTNRDRKRGDYINWCPEWFNLKTCNDAASKYSKDPDDYQRHNMVNYQCREQAMVHELFHLDENLVNIGNFDSHVTDRRLRIQGRRASTLANGPLYTKVLALYAKERPGFWVATNADNLALYFLGKWIQERFGLYPHHPIAKDVPVIVFKRAKRDDEPTDDPPDDPPDTPDVWDPIRIVDGLLALGDLNDLAVALGAGSREEARELYSDEPDACLDLVGDGENEDPVCADGGEVVELEAPADLGAGPVEEIPAGPEEGIPAGPVSEGDDPNGPDAEVVTAQEPEAAPTGDIADAFTAVLGEPLPNNGPDAEVATENAEPAPTEVNLPEGTDPNGPDAEVVPNQGAEVIPNKGAQSSVPSNSTTQAQGFRGGSGVR</sequence>
<organism evidence="3 4">
    <name type="scientific">Fusarium vanettenii (strain ATCC MYA-4622 / CBS 123669 / FGSC 9596 / NRRL 45880 / 77-13-4)</name>
    <name type="common">Fusarium solani subsp. pisi</name>
    <dbReference type="NCBI Taxonomy" id="660122"/>
    <lineage>
        <taxon>Eukaryota</taxon>
        <taxon>Fungi</taxon>
        <taxon>Dikarya</taxon>
        <taxon>Ascomycota</taxon>
        <taxon>Pezizomycotina</taxon>
        <taxon>Sordariomycetes</taxon>
        <taxon>Hypocreomycetidae</taxon>
        <taxon>Hypocreales</taxon>
        <taxon>Nectriaceae</taxon>
        <taxon>Fusarium</taxon>
        <taxon>Fusarium solani species complex</taxon>
        <taxon>Fusarium vanettenii</taxon>
    </lineage>
</organism>
<dbReference type="Proteomes" id="UP000005206">
    <property type="component" value="Chromosome 6"/>
</dbReference>
<evidence type="ECO:0000256" key="1">
    <source>
        <dbReference type="SAM" id="MobiDB-lite"/>
    </source>
</evidence>
<feature type="compositionally biased region" description="Polar residues" evidence="1">
    <location>
        <begin position="563"/>
        <end position="577"/>
    </location>
</feature>
<dbReference type="RefSeq" id="XP_003044963.1">
    <property type="nucleotide sequence ID" value="XM_003044917.1"/>
</dbReference>
<dbReference type="EMBL" id="GG698912">
    <property type="protein sequence ID" value="EEU39250.1"/>
    <property type="molecule type" value="Genomic_DNA"/>
</dbReference>
<dbReference type="InParanoid" id="C7ZAC5"/>
<dbReference type="AlphaFoldDB" id="C7ZAC5"/>
<dbReference type="KEGG" id="nhe:NECHADRAFT_82051"/>
<dbReference type="GO" id="GO:0008237">
    <property type="term" value="F:metallopeptidase activity"/>
    <property type="evidence" value="ECO:0007669"/>
    <property type="project" value="InterPro"/>
</dbReference>
<reference evidence="3 4" key="1">
    <citation type="journal article" date="2009" name="PLoS Genet.">
        <title>The genome of Nectria haematococca: contribution of supernumerary chromosomes to gene expansion.</title>
        <authorList>
            <person name="Coleman J.J."/>
            <person name="Rounsley S.D."/>
            <person name="Rodriguez-Carres M."/>
            <person name="Kuo A."/>
            <person name="Wasmann C.C."/>
            <person name="Grimwood J."/>
            <person name="Schmutz J."/>
            <person name="Taga M."/>
            <person name="White G.J."/>
            <person name="Zhou S."/>
            <person name="Schwartz D.C."/>
            <person name="Freitag M."/>
            <person name="Ma L.J."/>
            <person name="Danchin E.G."/>
            <person name="Henrissat B."/>
            <person name="Coutinho P.M."/>
            <person name="Nelson D.R."/>
            <person name="Straney D."/>
            <person name="Napoli C.A."/>
            <person name="Barker B.M."/>
            <person name="Gribskov M."/>
            <person name="Rep M."/>
            <person name="Kroken S."/>
            <person name="Molnar I."/>
            <person name="Rensing C."/>
            <person name="Kennell J.C."/>
            <person name="Zamora J."/>
            <person name="Farman M.L."/>
            <person name="Selker E.U."/>
            <person name="Salamov A."/>
            <person name="Shapiro H."/>
            <person name="Pangilinan J."/>
            <person name="Lindquist E."/>
            <person name="Lamers C."/>
            <person name="Grigoriev I.V."/>
            <person name="Geiser D.M."/>
            <person name="Covert S.F."/>
            <person name="Temporini E."/>
            <person name="Vanetten H.D."/>
        </authorList>
    </citation>
    <scope>NUCLEOTIDE SEQUENCE [LARGE SCALE GENOMIC DNA]</scope>
    <source>
        <strain evidence="4">ATCC MYA-4622 / CBS 123669 / FGSC 9596 / NRRL 45880 / 77-13-4</strain>
    </source>
</reference>
<evidence type="ECO:0000313" key="3">
    <source>
        <dbReference type="EMBL" id="EEU39250.1"/>
    </source>
</evidence>
<accession>C7ZAC5</accession>
<protein>
    <recommendedName>
        <fullName evidence="5">Lysine-specific metallo-endopeptidase domain-containing protein</fullName>
    </recommendedName>
</protein>
<proteinExistence type="predicted"/>
<dbReference type="OrthoDB" id="5056452at2759"/>